<feature type="domain" description="DUF1659" evidence="1">
    <location>
        <begin position="3"/>
        <end position="66"/>
    </location>
</feature>
<evidence type="ECO:0000313" key="3">
    <source>
        <dbReference type="Proteomes" id="UP000019474"/>
    </source>
</evidence>
<organism evidence="2 3">
    <name type="scientific">Fructilactobacillus florum 8D</name>
    <dbReference type="NCBI Taxonomy" id="1221538"/>
    <lineage>
        <taxon>Bacteria</taxon>
        <taxon>Bacillati</taxon>
        <taxon>Bacillota</taxon>
        <taxon>Bacilli</taxon>
        <taxon>Lactobacillales</taxon>
        <taxon>Lactobacillaceae</taxon>
        <taxon>Fructilactobacillus</taxon>
    </lineage>
</organism>
<dbReference type="PATRIC" id="fig|1221538.3.peg.998"/>
<proteinExistence type="predicted"/>
<name>W9EDA0_9LACO</name>
<dbReference type="Pfam" id="PF07872">
    <property type="entry name" value="DUF1659"/>
    <property type="match status" value="1"/>
</dbReference>
<protein>
    <recommendedName>
        <fullName evidence="1">DUF1659 domain-containing protein</fullName>
    </recommendedName>
</protein>
<sequence>MKKNWMKTTATYTMVGTGHETGLRRSFASVVANVSDNQLEKFGTILAELSGDQVKKVVVSDTSVLTA</sequence>
<comment type="caution">
    <text evidence="2">The sequence shown here is derived from an EMBL/GenBank/DDBJ whole genome shotgun (WGS) entry which is preliminary data.</text>
</comment>
<gene>
    <name evidence="2" type="ORF">B808_992</name>
</gene>
<dbReference type="Proteomes" id="UP000019474">
    <property type="component" value="Unassembled WGS sequence"/>
</dbReference>
<dbReference type="RefSeq" id="WP_009166623.1">
    <property type="nucleotide sequence ID" value="NZ_ALXG01000040.1"/>
</dbReference>
<reference evidence="2 3" key="1">
    <citation type="submission" date="2012-08" db="EMBL/GenBank/DDBJ databases">
        <title>Genome sequencing of Lactobacillus florum 8D.</title>
        <authorList>
            <person name="Kim E.B."/>
            <person name="Marco M.L."/>
        </authorList>
    </citation>
    <scope>NUCLEOTIDE SEQUENCE [LARGE SCALE GENOMIC DNA]</scope>
    <source>
        <strain evidence="2 3">8D</strain>
    </source>
</reference>
<evidence type="ECO:0000313" key="2">
    <source>
        <dbReference type="EMBL" id="ETO40108.1"/>
    </source>
</evidence>
<evidence type="ECO:0000259" key="1">
    <source>
        <dbReference type="Pfam" id="PF07872"/>
    </source>
</evidence>
<accession>W9EDA0</accession>
<dbReference type="AlphaFoldDB" id="W9EDA0"/>
<dbReference type="InterPro" id="IPR012454">
    <property type="entry name" value="DUF1659"/>
</dbReference>
<keyword evidence="3" id="KW-1185">Reference proteome</keyword>
<dbReference type="EMBL" id="ALXG01000040">
    <property type="protein sequence ID" value="ETO40108.1"/>
    <property type="molecule type" value="Genomic_DNA"/>
</dbReference>
<dbReference type="OrthoDB" id="2309508at2"/>